<keyword evidence="2" id="KW-0472">Membrane</keyword>
<dbReference type="GO" id="GO:0019867">
    <property type="term" value="C:outer membrane"/>
    <property type="evidence" value="ECO:0007669"/>
    <property type="project" value="InterPro"/>
</dbReference>
<keyword evidence="3" id="KW-0998">Cell outer membrane</keyword>
<dbReference type="AlphaFoldDB" id="A0A158M862"/>
<feature type="compositionally biased region" description="Polar residues" evidence="4">
    <location>
        <begin position="158"/>
        <end position="168"/>
    </location>
</feature>
<organism evidence="7 8">
    <name type="scientific">Bordetella holmesii CDC-H585-BH</name>
    <dbReference type="NCBI Taxonomy" id="1331206"/>
    <lineage>
        <taxon>Bacteria</taxon>
        <taxon>Pseudomonadati</taxon>
        <taxon>Pseudomonadota</taxon>
        <taxon>Betaproteobacteria</taxon>
        <taxon>Burkholderiales</taxon>
        <taxon>Alcaligenaceae</taxon>
        <taxon>Bordetella</taxon>
    </lineage>
</organism>
<evidence type="ECO:0000256" key="2">
    <source>
        <dbReference type="ARBA" id="ARBA00023136"/>
    </source>
</evidence>
<dbReference type="Pfam" id="PF07660">
    <property type="entry name" value="STN"/>
    <property type="match status" value="1"/>
</dbReference>
<comment type="caution">
    <text evidence="7">The sequence shown here is derived from an EMBL/GenBank/DDBJ whole genome shotgun (WGS) entry which is preliminary data.</text>
</comment>
<dbReference type="Gene3D" id="3.55.50.30">
    <property type="match status" value="1"/>
</dbReference>
<dbReference type="PATRIC" id="fig|1331206.3.peg.997"/>
<feature type="region of interest" description="Disordered" evidence="4">
    <location>
        <begin position="118"/>
        <end position="168"/>
    </location>
</feature>
<dbReference type="InterPro" id="IPR011662">
    <property type="entry name" value="Secretin/TonB_short_N"/>
</dbReference>
<evidence type="ECO:0000256" key="3">
    <source>
        <dbReference type="ARBA" id="ARBA00023237"/>
    </source>
</evidence>
<feature type="domain" description="Secretin/TonB short N-terminal" evidence="6">
    <location>
        <begin position="68"/>
        <end position="119"/>
    </location>
</feature>
<dbReference type="EMBL" id="JFZZ01000044">
    <property type="protein sequence ID" value="KAK96071.1"/>
    <property type="molecule type" value="Genomic_DNA"/>
</dbReference>
<accession>A0A158M862</accession>
<evidence type="ECO:0000256" key="1">
    <source>
        <dbReference type="ARBA" id="ARBA00022448"/>
    </source>
</evidence>
<gene>
    <name evidence="7" type="ORF">L497_3361</name>
</gene>
<evidence type="ECO:0000313" key="8">
    <source>
        <dbReference type="Proteomes" id="UP000026682"/>
    </source>
</evidence>
<dbReference type="SMART" id="SM00965">
    <property type="entry name" value="STN"/>
    <property type="match status" value="1"/>
</dbReference>
<feature type="signal peptide" evidence="5">
    <location>
        <begin position="1"/>
        <end position="40"/>
    </location>
</feature>
<evidence type="ECO:0000259" key="6">
    <source>
        <dbReference type="SMART" id="SM00965"/>
    </source>
</evidence>
<name>A0A158M862_9BORD</name>
<protein>
    <submittedName>
        <fullName evidence="7">Secretin and TonB N-terminal short domain protein</fullName>
    </submittedName>
</protein>
<evidence type="ECO:0000256" key="4">
    <source>
        <dbReference type="SAM" id="MobiDB-lite"/>
    </source>
</evidence>
<feature type="chain" id="PRO_5007628640" evidence="5">
    <location>
        <begin position="41"/>
        <end position="168"/>
    </location>
</feature>
<sequence>MAPVTPPAASFSSVRSLRLARATALTALALALGLSVPALAQQTVPRSYQIEAAPLADALARYADQAGLTLLYEPSAVAGLKSPGLHGNYTPEQALARLLAGTPLVATRQGNGTYVVRPAGNVPQLPPSPSKARARAPIPPGTRSPRGPNWTPPWPTAGATSANGWTRA</sequence>
<evidence type="ECO:0000256" key="5">
    <source>
        <dbReference type="SAM" id="SignalP"/>
    </source>
</evidence>
<dbReference type="Proteomes" id="UP000026682">
    <property type="component" value="Unassembled WGS sequence"/>
</dbReference>
<proteinExistence type="predicted"/>
<reference evidence="7 8" key="1">
    <citation type="submission" date="2014-03" db="EMBL/GenBank/DDBJ databases">
        <title>Genome sequence of Bordetella holmseii.</title>
        <authorList>
            <person name="Harvill E."/>
            <person name="Goodfield L.L."/>
            <person name="Ivanov Y."/>
            <person name="Meyer J.A."/>
            <person name="Newth C."/>
            <person name="Cassiday P."/>
            <person name="Tondella M.L."/>
            <person name="Liao P."/>
            <person name="Zimmerman J."/>
            <person name="Meert K."/>
            <person name="Wessel D."/>
            <person name="Berger J."/>
            <person name="Dean J.M."/>
            <person name="Holubkov R."/>
            <person name="Burr J."/>
            <person name="Liu T."/>
            <person name="Brinkac L.M."/>
            <person name="Sanka R."/>
            <person name="Kim M."/>
            <person name="Losada L."/>
        </authorList>
    </citation>
    <scope>NUCLEOTIDE SEQUENCE [LARGE SCALE GENOMIC DNA]</scope>
    <source>
        <strain evidence="7 8">CDC-H585-BH</strain>
    </source>
</reference>
<keyword evidence="1" id="KW-0813">Transport</keyword>
<keyword evidence="5" id="KW-0732">Signal</keyword>
<evidence type="ECO:0000313" key="7">
    <source>
        <dbReference type="EMBL" id="KAK96071.1"/>
    </source>
</evidence>